<dbReference type="InterPro" id="IPR008258">
    <property type="entry name" value="Transglycosylase_SLT_dom_1"/>
</dbReference>
<proteinExistence type="inferred from homology"/>
<dbReference type="InterPro" id="IPR023346">
    <property type="entry name" value="Lysozyme-like_dom_sf"/>
</dbReference>
<feature type="chain" id="PRO_5028065192" description="Transglycosylase SLT domain-containing protein" evidence="2">
    <location>
        <begin position="26"/>
        <end position="174"/>
    </location>
</feature>
<dbReference type="SUPFAM" id="SSF53955">
    <property type="entry name" value="Lysozyme-like"/>
    <property type="match status" value="1"/>
</dbReference>
<organism evidence="4">
    <name type="scientific">uncultured Thiotrichaceae bacterium</name>
    <dbReference type="NCBI Taxonomy" id="298394"/>
    <lineage>
        <taxon>Bacteria</taxon>
        <taxon>Pseudomonadati</taxon>
        <taxon>Pseudomonadota</taxon>
        <taxon>Gammaproteobacteria</taxon>
        <taxon>Thiotrichales</taxon>
        <taxon>Thiotrichaceae</taxon>
        <taxon>environmental samples</taxon>
    </lineage>
</organism>
<dbReference type="CDD" id="cd00254">
    <property type="entry name" value="LT-like"/>
    <property type="match status" value="1"/>
</dbReference>
<dbReference type="PANTHER" id="PTHR37423">
    <property type="entry name" value="SOLUBLE LYTIC MUREIN TRANSGLYCOSYLASE-RELATED"/>
    <property type="match status" value="1"/>
</dbReference>
<evidence type="ECO:0000256" key="1">
    <source>
        <dbReference type="ARBA" id="ARBA00007734"/>
    </source>
</evidence>
<keyword evidence="2" id="KW-0732">Signal</keyword>
<reference evidence="4" key="1">
    <citation type="submission" date="2020-01" db="EMBL/GenBank/DDBJ databases">
        <authorList>
            <person name="Meier V. D."/>
            <person name="Meier V D."/>
        </authorList>
    </citation>
    <scope>NUCLEOTIDE SEQUENCE</scope>
    <source>
        <strain evidence="4">HLG_WM_MAG_08</strain>
    </source>
</reference>
<protein>
    <recommendedName>
        <fullName evidence="3">Transglycosylase SLT domain-containing protein</fullName>
    </recommendedName>
</protein>
<dbReference type="PANTHER" id="PTHR37423:SF2">
    <property type="entry name" value="MEMBRANE-BOUND LYTIC MUREIN TRANSGLYCOSYLASE C"/>
    <property type="match status" value="1"/>
</dbReference>
<feature type="domain" description="Transglycosylase SLT" evidence="3">
    <location>
        <begin position="69"/>
        <end position="167"/>
    </location>
</feature>
<accession>A0A6S6UC89</accession>
<evidence type="ECO:0000259" key="3">
    <source>
        <dbReference type="Pfam" id="PF01464"/>
    </source>
</evidence>
<dbReference type="Pfam" id="PF01464">
    <property type="entry name" value="SLT"/>
    <property type="match status" value="1"/>
</dbReference>
<feature type="non-terminal residue" evidence="4">
    <location>
        <position position="174"/>
    </location>
</feature>
<name>A0A6S6UC89_9GAMM</name>
<dbReference type="EMBL" id="CACVAV010000436">
    <property type="protein sequence ID" value="CAA6826960.1"/>
    <property type="molecule type" value="Genomic_DNA"/>
</dbReference>
<comment type="similarity">
    <text evidence="1">Belongs to the transglycosylase Slt family.</text>
</comment>
<evidence type="ECO:0000313" key="4">
    <source>
        <dbReference type="EMBL" id="CAA6826960.1"/>
    </source>
</evidence>
<dbReference type="Gene3D" id="1.10.530.10">
    <property type="match status" value="1"/>
</dbReference>
<dbReference type="AlphaFoldDB" id="A0A6S6UC89"/>
<sequence length="174" mass="18963">MTIRNVSGLAGMGLCLLLSSTSAVKATVVEKAEGKKPQAIKLSEQKIHHPCARKSAASLNKKAAPYLQSIQAHSKKYGVDHDLIKSVITIESCYRQKALSPKGAQGLMQLIPATAERFGVSNVYDTDQNLRGGTKYLSWLSKRFNGDLQKVLAGYNAGEGRVDRYNGIPPFRET</sequence>
<gene>
    <name evidence="4" type="ORF">HELGO_WM66020</name>
</gene>
<evidence type="ECO:0000256" key="2">
    <source>
        <dbReference type="SAM" id="SignalP"/>
    </source>
</evidence>
<feature type="signal peptide" evidence="2">
    <location>
        <begin position="1"/>
        <end position="25"/>
    </location>
</feature>